<keyword evidence="7" id="KW-1185">Reference proteome</keyword>
<reference evidence="6 7" key="1">
    <citation type="submission" date="2019-04" db="EMBL/GenBank/DDBJ databases">
        <title>Natronospirillum operosus gen. nov., sp. nov., a haloalkaliphilic satellite isolated from decaying biomass of laboratory culture of cyanobacterium Geitlerinema sp. and proposal of Natronospirillaceae fam. nov. and Saccharospirillaceae fam. nov.</title>
        <authorList>
            <person name="Kevbrin V."/>
            <person name="Boltyanskaya Y."/>
            <person name="Koziaeva V."/>
            <person name="Grouzdev D.S."/>
            <person name="Park M."/>
            <person name="Cho J."/>
        </authorList>
    </citation>
    <scope>NUCLEOTIDE SEQUENCE [LARGE SCALE GENOMIC DNA]</scope>
    <source>
        <strain evidence="6 7">G-116</strain>
    </source>
</reference>
<dbReference type="InterPro" id="IPR018053">
    <property type="entry name" value="Glyco_hydro_32_AS"/>
</dbReference>
<dbReference type="Pfam" id="PF00251">
    <property type="entry name" value="Glyco_hydro_32N"/>
    <property type="match status" value="1"/>
</dbReference>
<feature type="domain" description="Glycosyl hydrolase family 32 N-terminal" evidence="5">
    <location>
        <begin position="120"/>
        <end position="429"/>
    </location>
</feature>
<dbReference type="PANTHER" id="PTHR43101">
    <property type="entry name" value="BETA-FRUCTOSIDASE"/>
    <property type="match status" value="1"/>
</dbReference>
<dbReference type="EC" id="3.2.1.26" evidence="2"/>
<dbReference type="GO" id="GO:0005975">
    <property type="term" value="P:carbohydrate metabolic process"/>
    <property type="evidence" value="ECO:0007669"/>
    <property type="project" value="InterPro"/>
</dbReference>
<proteinExistence type="inferred from homology"/>
<evidence type="ECO:0000259" key="5">
    <source>
        <dbReference type="Pfam" id="PF00251"/>
    </source>
</evidence>
<dbReference type="InterPro" id="IPR013148">
    <property type="entry name" value="Glyco_hydro_32_N"/>
</dbReference>
<protein>
    <recommendedName>
        <fullName evidence="2">beta-fructofuranosidase</fullName>
        <ecNumber evidence="2">3.2.1.26</ecNumber>
    </recommendedName>
</protein>
<accession>A0A4Z0WE65</accession>
<evidence type="ECO:0000313" key="6">
    <source>
        <dbReference type="EMBL" id="TGG93542.1"/>
    </source>
</evidence>
<evidence type="ECO:0000256" key="3">
    <source>
        <dbReference type="ARBA" id="ARBA00022801"/>
    </source>
</evidence>
<dbReference type="InterPro" id="IPR023296">
    <property type="entry name" value="Glyco_hydro_beta-prop_sf"/>
</dbReference>
<keyword evidence="3 6" id="KW-0378">Hydrolase</keyword>
<keyword evidence="4" id="KW-0326">Glycosidase</keyword>
<dbReference type="SMART" id="SM00640">
    <property type="entry name" value="Glyco_32"/>
    <property type="match status" value="1"/>
</dbReference>
<dbReference type="OrthoDB" id="9759709at2"/>
<evidence type="ECO:0000313" key="7">
    <source>
        <dbReference type="Proteomes" id="UP000297475"/>
    </source>
</evidence>
<evidence type="ECO:0000256" key="2">
    <source>
        <dbReference type="ARBA" id="ARBA00012758"/>
    </source>
</evidence>
<dbReference type="Gene3D" id="2.115.10.20">
    <property type="entry name" value="Glycosyl hydrolase domain, family 43"/>
    <property type="match status" value="1"/>
</dbReference>
<dbReference type="SUPFAM" id="SSF75005">
    <property type="entry name" value="Arabinanase/levansucrase/invertase"/>
    <property type="match status" value="1"/>
</dbReference>
<dbReference type="PROSITE" id="PS00609">
    <property type="entry name" value="GLYCOSYL_HYDROL_F32"/>
    <property type="match status" value="1"/>
</dbReference>
<evidence type="ECO:0000256" key="1">
    <source>
        <dbReference type="ARBA" id="ARBA00009902"/>
    </source>
</evidence>
<organism evidence="6 7">
    <name type="scientific">Natronospirillum operosum</name>
    <dbReference type="NCBI Taxonomy" id="2759953"/>
    <lineage>
        <taxon>Bacteria</taxon>
        <taxon>Pseudomonadati</taxon>
        <taxon>Pseudomonadota</taxon>
        <taxon>Gammaproteobacteria</taxon>
        <taxon>Oceanospirillales</taxon>
        <taxon>Natronospirillaceae</taxon>
        <taxon>Natronospirillum</taxon>
    </lineage>
</organism>
<dbReference type="Proteomes" id="UP000297475">
    <property type="component" value="Unassembled WGS sequence"/>
</dbReference>
<comment type="similarity">
    <text evidence="1">Belongs to the glycosyl hydrolase 32 family.</text>
</comment>
<sequence length="572" mass="64666">MVCGIAKQLTTGAFMAWQTWGELSPGATIELWARASRPVSTAVFVIRAGEQRVFEIGSPPPYFEHSRFTNLWEQPLTVHLDPEQLEVSLAYHWHPESLPTQGIRLLPATGDSPEARPELHFSPPRQWMNDPNGLHYQDGHYHLFYQFHPNSSEWGPMHWGHAVSRDLFNWVHYPVFLHPEKNLLPLGATGGAFSGSACTGHDGRLRFYYTERLPAYDLHKDYREVQKRVIPAADGITPDAITTVISERPDGVDCDFRDPKVWYDDASEQYLMILGAALHGDPAVLLYTSRDGEHWHYRGPLYVAPPQFKDQGARCIECPDLLPLNGRWVLYMGFVGHQDPETGRHNLMYYQVGQFDPDQGFLPEGPLREVDFGTDFYAMQSFLADDRRLAIAWLFNWAFQKPPGSDYCGEMSLPRQLSLNAEKRLCMHPILSGLISRSLPLVAVSPVRFRPGDNPCLLTMQAADGDIRHFRIAGVDARQREWSVTLDDGLLRMVLPEDRGDIDYVHPLPRFSDLSLLYDRGIIELFVNGGSVCGTRRSYQLTELSSLTIDTTHAPEALSISAETLTCPQPGQ</sequence>
<name>A0A4Z0WE65_9GAMM</name>
<dbReference type="PANTHER" id="PTHR43101:SF1">
    <property type="entry name" value="BETA-FRUCTOSIDASE"/>
    <property type="match status" value="1"/>
</dbReference>
<evidence type="ECO:0000256" key="4">
    <source>
        <dbReference type="ARBA" id="ARBA00023295"/>
    </source>
</evidence>
<comment type="caution">
    <text evidence="6">The sequence shown here is derived from an EMBL/GenBank/DDBJ whole genome shotgun (WGS) entry which is preliminary data.</text>
</comment>
<dbReference type="InterPro" id="IPR001362">
    <property type="entry name" value="Glyco_hydro_32"/>
</dbReference>
<dbReference type="AlphaFoldDB" id="A0A4Z0WE65"/>
<dbReference type="GO" id="GO:0004564">
    <property type="term" value="F:beta-fructofuranosidase activity"/>
    <property type="evidence" value="ECO:0007669"/>
    <property type="project" value="UniProtKB-EC"/>
</dbReference>
<dbReference type="InterPro" id="IPR051214">
    <property type="entry name" value="GH32_Enzymes"/>
</dbReference>
<gene>
    <name evidence="6" type="ORF">E4656_10890</name>
</gene>
<dbReference type="EMBL" id="SRMF01000003">
    <property type="protein sequence ID" value="TGG93542.1"/>
    <property type="molecule type" value="Genomic_DNA"/>
</dbReference>
<dbReference type="CDD" id="cd18625">
    <property type="entry name" value="GH32_BfrA-like"/>
    <property type="match status" value="1"/>
</dbReference>